<protein>
    <submittedName>
        <fullName evidence="2">Uncharacterized protein</fullName>
    </submittedName>
</protein>
<dbReference type="GeneID" id="54292396"/>
<dbReference type="AlphaFoldDB" id="A0A6A6B0C9"/>
<dbReference type="Proteomes" id="UP000799438">
    <property type="component" value="Unassembled WGS sequence"/>
</dbReference>
<evidence type="ECO:0000313" key="2">
    <source>
        <dbReference type="EMBL" id="KAF2137480.1"/>
    </source>
</evidence>
<accession>A0A6A6B0C9</accession>
<dbReference type="RefSeq" id="XP_033393195.1">
    <property type="nucleotide sequence ID" value="XM_033534906.1"/>
</dbReference>
<proteinExistence type="predicted"/>
<gene>
    <name evidence="2" type="ORF">K452DRAFT_101518</name>
</gene>
<dbReference type="EMBL" id="ML995502">
    <property type="protein sequence ID" value="KAF2137480.1"/>
    <property type="molecule type" value="Genomic_DNA"/>
</dbReference>
<feature type="region of interest" description="Disordered" evidence="1">
    <location>
        <begin position="1"/>
        <end position="25"/>
    </location>
</feature>
<organism evidence="2 3">
    <name type="scientific">Aplosporella prunicola CBS 121167</name>
    <dbReference type="NCBI Taxonomy" id="1176127"/>
    <lineage>
        <taxon>Eukaryota</taxon>
        <taxon>Fungi</taxon>
        <taxon>Dikarya</taxon>
        <taxon>Ascomycota</taxon>
        <taxon>Pezizomycotina</taxon>
        <taxon>Dothideomycetes</taxon>
        <taxon>Dothideomycetes incertae sedis</taxon>
        <taxon>Botryosphaeriales</taxon>
        <taxon>Aplosporellaceae</taxon>
        <taxon>Aplosporella</taxon>
    </lineage>
</organism>
<name>A0A6A6B0C9_9PEZI</name>
<evidence type="ECO:0000313" key="3">
    <source>
        <dbReference type="Proteomes" id="UP000799438"/>
    </source>
</evidence>
<sequence>MAGRVERARSGRAGSVALHGHDWPPAGEATSPATLFMMYPSKIPTVRVWGDAYHVGQLSEGPWAGGCSRAARLLCT</sequence>
<reference evidence="2" key="1">
    <citation type="journal article" date="2020" name="Stud. Mycol.">
        <title>101 Dothideomycetes genomes: a test case for predicting lifestyles and emergence of pathogens.</title>
        <authorList>
            <person name="Haridas S."/>
            <person name="Albert R."/>
            <person name="Binder M."/>
            <person name="Bloem J."/>
            <person name="Labutti K."/>
            <person name="Salamov A."/>
            <person name="Andreopoulos B."/>
            <person name="Baker S."/>
            <person name="Barry K."/>
            <person name="Bills G."/>
            <person name="Bluhm B."/>
            <person name="Cannon C."/>
            <person name="Castanera R."/>
            <person name="Culley D."/>
            <person name="Daum C."/>
            <person name="Ezra D."/>
            <person name="Gonzalez J."/>
            <person name="Henrissat B."/>
            <person name="Kuo A."/>
            <person name="Liang C."/>
            <person name="Lipzen A."/>
            <person name="Lutzoni F."/>
            <person name="Magnuson J."/>
            <person name="Mondo S."/>
            <person name="Nolan M."/>
            <person name="Ohm R."/>
            <person name="Pangilinan J."/>
            <person name="Park H.-J."/>
            <person name="Ramirez L."/>
            <person name="Alfaro M."/>
            <person name="Sun H."/>
            <person name="Tritt A."/>
            <person name="Yoshinaga Y."/>
            <person name="Zwiers L.-H."/>
            <person name="Turgeon B."/>
            <person name="Goodwin S."/>
            <person name="Spatafora J."/>
            <person name="Crous P."/>
            <person name="Grigoriev I."/>
        </authorList>
    </citation>
    <scope>NUCLEOTIDE SEQUENCE</scope>
    <source>
        <strain evidence="2">CBS 121167</strain>
    </source>
</reference>
<keyword evidence="3" id="KW-1185">Reference proteome</keyword>
<evidence type="ECO:0000256" key="1">
    <source>
        <dbReference type="SAM" id="MobiDB-lite"/>
    </source>
</evidence>